<dbReference type="InterPro" id="IPR001647">
    <property type="entry name" value="HTH_TetR"/>
</dbReference>
<dbReference type="Pfam" id="PF00440">
    <property type="entry name" value="TetR_N"/>
    <property type="match status" value="1"/>
</dbReference>
<comment type="caution">
    <text evidence="7">The sequence shown here is derived from an EMBL/GenBank/DDBJ whole genome shotgun (WGS) entry which is preliminary data.</text>
</comment>
<keyword evidence="1" id="KW-0805">Transcription regulation</keyword>
<keyword evidence="3" id="KW-0804">Transcription</keyword>
<accession>A0ABP9C9Q1</accession>
<dbReference type="EMBL" id="BAABKQ010000001">
    <property type="protein sequence ID" value="GAA4806639.1"/>
    <property type="molecule type" value="Genomic_DNA"/>
</dbReference>
<evidence type="ECO:0000256" key="4">
    <source>
        <dbReference type="PROSITE-ProRule" id="PRU00335"/>
    </source>
</evidence>
<evidence type="ECO:0000256" key="1">
    <source>
        <dbReference type="ARBA" id="ARBA00023015"/>
    </source>
</evidence>
<evidence type="ECO:0000256" key="2">
    <source>
        <dbReference type="ARBA" id="ARBA00023125"/>
    </source>
</evidence>
<name>A0ABP9C9Q1_9ACTN</name>
<evidence type="ECO:0000313" key="8">
    <source>
        <dbReference type="Proteomes" id="UP001500839"/>
    </source>
</evidence>
<evidence type="ECO:0000313" key="7">
    <source>
        <dbReference type="EMBL" id="GAA4806639.1"/>
    </source>
</evidence>
<organism evidence="7 8">
    <name type="scientific">Tomitella cavernea</name>
    <dbReference type="NCBI Taxonomy" id="1387982"/>
    <lineage>
        <taxon>Bacteria</taxon>
        <taxon>Bacillati</taxon>
        <taxon>Actinomycetota</taxon>
        <taxon>Actinomycetes</taxon>
        <taxon>Mycobacteriales</taxon>
        <taxon>Tomitella</taxon>
    </lineage>
</organism>
<protein>
    <submittedName>
        <fullName evidence="7">TetR/AcrR family transcriptional regulator</fullName>
    </submittedName>
</protein>
<dbReference type="PRINTS" id="PR00455">
    <property type="entry name" value="HTHTETR"/>
</dbReference>
<dbReference type="PROSITE" id="PS50977">
    <property type="entry name" value="HTH_TETR_2"/>
    <property type="match status" value="1"/>
</dbReference>
<dbReference type="RefSeq" id="WP_307810969.1">
    <property type="nucleotide sequence ID" value="NZ_BAABKQ010000001.1"/>
</dbReference>
<evidence type="ECO:0000256" key="3">
    <source>
        <dbReference type="ARBA" id="ARBA00023163"/>
    </source>
</evidence>
<reference evidence="8" key="1">
    <citation type="journal article" date="2019" name="Int. J. Syst. Evol. Microbiol.">
        <title>The Global Catalogue of Microorganisms (GCM) 10K type strain sequencing project: providing services to taxonomists for standard genome sequencing and annotation.</title>
        <authorList>
            <consortium name="The Broad Institute Genomics Platform"/>
            <consortium name="The Broad Institute Genome Sequencing Center for Infectious Disease"/>
            <person name="Wu L."/>
            <person name="Ma J."/>
        </authorList>
    </citation>
    <scope>NUCLEOTIDE SEQUENCE [LARGE SCALE GENOMIC DNA]</scope>
    <source>
        <strain evidence="8">JCM 18542</strain>
    </source>
</reference>
<dbReference type="PANTHER" id="PTHR30055">
    <property type="entry name" value="HTH-TYPE TRANSCRIPTIONAL REGULATOR RUTR"/>
    <property type="match status" value="1"/>
</dbReference>
<feature type="DNA-binding region" description="H-T-H motif" evidence="4">
    <location>
        <begin position="47"/>
        <end position="66"/>
    </location>
</feature>
<gene>
    <name evidence="7" type="ORF">GCM10023353_07280</name>
</gene>
<evidence type="ECO:0000259" key="6">
    <source>
        <dbReference type="PROSITE" id="PS50977"/>
    </source>
</evidence>
<dbReference type="InterPro" id="IPR009057">
    <property type="entry name" value="Homeodomain-like_sf"/>
</dbReference>
<keyword evidence="8" id="KW-1185">Reference proteome</keyword>
<dbReference type="SUPFAM" id="SSF46689">
    <property type="entry name" value="Homeodomain-like"/>
    <property type="match status" value="1"/>
</dbReference>
<sequence>MERTEYARGPVHGRPHRMGPQRNPDIDAAALHAARALLEERGYNRTSIDAIATRSGVSRPAIYRRWSSKAHLIHDAVYPSVEPGDLPADDLIGAVSTLVAGAYGLFGAPAARAAVPGLIAETRSDPELHRRLVIEQLGPLRAALGRLLDEAAAAGAARPGLDIDTIIDAVAGAAIFAVCLRDADDAEQSAKRMIDLLLRGILDRG</sequence>
<dbReference type="Proteomes" id="UP001500839">
    <property type="component" value="Unassembled WGS sequence"/>
</dbReference>
<proteinExistence type="predicted"/>
<dbReference type="Pfam" id="PF16859">
    <property type="entry name" value="TetR_C_11"/>
    <property type="match status" value="1"/>
</dbReference>
<dbReference type="InterPro" id="IPR036271">
    <property type="entry name" value="Tet_transcr_reg_TetR-rel_C_sf"/>
</dbReference>
<dbReference type="PANTHER" id="PTHR30055:SF148">
    <property type="entry name" value="TETR-FAMILY TRANSCRIPTIONAL REGULATOR"/>
    <property type="match status" value="1"/>
</dbReference>
<dbReference type="Gene3D" id="1.10.357.10">
    <property type="entry name" value="Tetracycline Repressor, domain 2"/>
    <property type="match status" value="1"/>
</dbReference>
<dbReference type="PROSITE" id="PS01081">
    <property type="entry name" value="HTH_TETR_1"/>
    <property type="match status" value="1"/>
</dbReference>
<dbReference type="InterPro" id="IPR023772">
    <property type="entry name" value="DNA-bd_HTH_TetR-type_CS"/>
</dbReference>
<dbReference type="SUPFAM" id="SSF48498">
    <property type="entry name" value="Tetracyclin repressor-like, C-terminal domain"/>
    <property type="match status" value="1"/>
</dbReference>
<dbReference type="InterPro" id="IPR011075">
    <property type="entry name" value="TetR_C"/>
</dbReference>
<dbReference type="Gene3D" id="1.10.10.60">
    <property type="entry name" value="Homeodomain-like"/>
    <property type="match status" value="1"/>
</dbReference>
<keyword evidence="2 4" id="KW-0238">DNA-binding</keyword>
<feature type="region of interest" description="Disordered" evidence="5">
    <location>
        <begin position="1"/>
        <end position="24"/>
    </location>
</feature>
<dbReference type="InterPro" id="IPR050109">
    <property type="entry name" value="HTH-type_TetR-like_transc_reg"/>
</dbReference>
<feature type="domain" description="HTH tetR-type" evidence="6">
    <location>
        <begin position="24"/>
        <end position="84"/>
    </location>
</feature>
<evidence type="ECO:0000256" key="5">
    <source>
        <dbReference type="SAM" id="MobiDB-lite"/>
    </source>
</evidence>